<dbReference type="Proteomes" id="UP000295197">
    <property type="component" value="Unassembled WGS sequence"/>
</dbReference>
<feature type="transmembrane region" description="Helical" evidence="6">
    <location>
        <begin position="57"/>
        <end position="81"/>
    </location>
</feature>
<comment type="caution">
    <text evidence="9">The sequence shown here is derived from an EMBL/GenBank/DDBJ whole genome shotgun (WGS) entry which is preliminary data.</text>
</comment>
<dbReference type="InterPro" id="IPR019476">
    <property type="entry name" value="T4SS_TraD_DNA-bd"/>
</dbReference>
<accession>A0A4R3VJK7</accession>
<name>A0A4R3VJK7_9SPHI</name>
<evidence type="ECO:0000259" key="7">
    <source>
        <dbReference type="Pfam" id="PF10412"/>
    </source>
</evidence>
<feature type="transmembrane region" description="Helical" evidence="6">
    <location>
        <begin position="16"/>
        <end position="37"/>
    </location>
</feature>
<dbReference type="PANTHER" id="PTHR37937:SF1">
    <property type="entry name" value="CONJUGATIVE TRANSFER: DNA TRANSPORT"/>
    <property type="match status" value="1"/>
</dbReference>
<dbReference type="CDD" id="cd01127">
    <property type="entry name" value="TrwB_TraG_TraD_VirD4"/>
    <property type="match status" value="1"/>
</dbReference>
<comment type="subcellular location">
    <subcellularLocation>
        <location evidence="1">Cell membrane</location>
        <topology evidence="1">Multi-pass membrane protein</topology>
    </subcellularLocation>
</comment>
<dbReference type="InterPro" id="IPR027417">
    <property type="entry name" value="P-loop_NTPase"/>
</dbReference>
<dbReference type="RefSeq" id="WP_132779053.1">
    <property type="nucleotide sequence ID" value="NZ_SMBZ01000064.1"/>
</dbReference>
<dbReference type="OrthoDB" id="102453at2"/>
<keyword evidence="2" id="KW-1003">Cell membrane</keyword>
<gene>
    <name evidence="9" type="ORF">EDC17_106411</name>
</gene>
<keyword evidence="4 6" id="KW-1133">Transmembrane helix</keyword>
<reference evidence="9 10" key="1">
    <citation type="submission" date="2019-03" db="EMBL/GenBank/DDBJ databases">
        <title>Genomic Encyclopedia of Type Strains, Phase IV (KMG-IV): sequencing the most valuable type-strain genomes for metagenomic binning, comparative biology and taxonomic classification.</title>
        <authorList>
            <person name="Goeker M."/>
        </authorList>
    </citation>
    <scope>NUCLEOTIDE SEQUENCE [LARGE SCALE GENOMIC DNA]</scope>
    <source>
        <strain evidence="9 10">DSM 22362</strain>
    </source>
</reference>
<sequence>MEETKEHKQLFRLLQLSIYFFVCIELYLFYFVLHLQVNNPLSAALQPINQKLFKLPFYSTLINSKITTLCLISLVSLGTLSRKNIDLNAKRHILIPILSGLHLIFFSVYAYHKKEVILLGQYNIFEGLYISCTLCGTILVHVALDNISKIILSNWGKDRWNIEQESFLQPQKRVDKPYAVNIPMLFYYKRKVHRGYITLENLFRGLLLCGVPGSGKSFGIIMPIIRQMINQSFTLCLYDLKYPDLGKIAYYHHIALKAKGKCSNYKFHVINLNDPCMSRRVNPFKSEYINTLADASETAEALVEALKKGDKSTGSDQFFTQSAINFLAACIYFFSKYDKGKFSTLPHILSFLNLSYDEIFSVLFRNQELASLMSPFMTAYKAKAFDQLEGQVGTLKIFISRMATKETFWVFSGDDFSLNISSPKSPGILVLANDPSTQSINSACLSTILNRVTKLINTKGNLPVGLIVDEAPSVYIHKIDILLAQARSNLSAVVLGVQELPMLRQQYGKETADTIISIMGNILSGAVRNKETLEWLERILGKVKQKGESISIDRNKTTISFNEKLDFLIPSGKIASLSTGEIVGLTARDRIDKFTGHFQTTAIHCRVDLDPKELAKEESSYLEMPQYYDFGDKKEQILADNFTRITDQVKQMVSKILSSPA</sequence>
<evidence type="ECO:0000256" key="6">
    <source>
        <dbReference type="SAM" id="Phobius"/>
    </source>
</evidence>
<dbReference type="AlphaFoldDB" id="A0A4R3VJK7"/>
<dbReference type="InterPro" id="IPR051539">
    <property type="entry name" value="T4SS-coupling_protein"/>
</dbReference>
<dbReference type="Gene3D" id="3.40.50.300">
    <property type="entry name" value="P-loop containing nucleotide triphosphate hydrolases"/>
    <property type="match status" value="1"/>
</dbReference>
<dbReference type="Pfam" id="PF14293">
    <property type="entry name" value="YWFCY"/>
    <property type="match status" value="1"/>
</dbReference>
<keyword evidence="10" id="KW-1185">Reference proteome</keyword>
<evidence type="ECO:0000313" key="9">
    <source>
        <dbReference type="EMBL" id="TCV06083.1"/>
    </source>
</evidence>
<evidence type="ECO:0000256" key="5">
    <source>
        <dbReference type="ARBA" id="ARBA00023136"/>
    </source>
</evidence>
<evidence type="ECO:0000259" key="8">
    <source>
        <dbReference type="Pfam" id="PF14293"/>
    </source>
</evidence>
<evidence type="ECO:0000313" key="10">
    <source>
        <dbReference type="Proteomes" id="UP000295197"/>
    </source>
</evidence>
<keyword evidence="3 6" id="KW-0812">Transmembrane</keyword>
<evidence type="ECO:0000256" key="4">
    <source>
        <dbReference type="ARBA" id="ARBA00022989"/>
    </source>
</evidence>
<feature type="domain" description="YWFCY" evidence="8">
    <location>
        <begin position="5"/>
        <end position="151"/>
    </location>
</feature>
<feature type="domain" description="Type IV secretion system coupling protein TraD DNA-binding" evidence="7">
    <location>
        <begin position="289"/>
        <end position="557"/>
    </location>
</feature>
<evidence type="ECO:0000256" key="2">
    <source>
        <dbReference type="ARBA" id="ARBA00022475"/>
    </source>
</evidence>
<feature type="transmembrane region" description="Helical" evidence="6">
    <location>
        <begin position="93"/>
        <end position="112"/>
    </location>
</feature>
<evidence type="ECO:0000256" key="3">
    <source>
        <dbReference type="ARBA" id="ARBA00022692"/>
    </source>
</evidence>
<feature type="transmembrane region" description="Helical" evidence="6">
    <location>
        <begin position="124"/>
        <end position="144"/>
    </location>
</feature>
<dbReference type="InterPro" id="IPR025988">
    <property type="entry name" value="YWFCY_dom"/>
</dbReference>
<keyword evidence="5 6" id="KW-0472">Membrane</keyword>
<dbReference type="Pfam" id="PF10412">
    <property type="entry name" value="TrwB_AAD_bind"/>
    <property type="match status" value="1"/>
</dbReference>
<protein>
    <submittedName>
        <fullName evidence="9">Type IV secretion system coupling TraD/TrwB family protein</fullName>
    </submittedName>
</protein>
<dbReference type="EMBL" id="SMBZ01000064">
    <property type="protein sequence ID" value="TCV06083.1"/>
    <property type="molecule type" value="Genomic_DNA"/>
</dbReference>
<dbReference type="SUPFAM" id="SSF52540">
    <property type="entry name" value="P-loop containing nucleoside triphosphate hydrolases"/>
    <property type="match status" value="1"/>
</dbReference>
<organism evidence="9 10">
    <name type="scientific">Sphingobacterium alimentarium</name>
    <dbReference type="NCBI Taxonomy" id="797292"/>
    <lineage>
        <taxon>Bacteria</taxon>
        <taxon>Pseudomonadati</taxon>
        <taxon>Bacteroidota</taxon>
        <taxon>Sphingobacteriia</taxon>
        <taxon>Sphingobacteriales</taxon>
        <taxon>Sphingobacteriaceae</taxon>
        <taxon>Sphingobacterium</taxon>
    </lineage>
</organism>
<dbReference type="GO" id="GO:0005886">
    <property type="term" value="C:plasma membrane"/>
    <property type="evidence" value="ECO:0007669"/>
    <property type="project" value="UniProtKB-SubCell"/>
</dbReference>
<evidence type="ECO:0000256" key="1">
    <source>
        <dbReference type="ARBA" id="ARBA00004651"/>
    </source>
</evidence>
<proteinExistence type="predicted"/>
<dbReference type="PANTHER" id="PTHR37937">
    <property type="entry name" value="CONJUGATIVE TRANSFER: DNA TRANSPORT"/>
    <property type="match status" value="1"/>
</dbReference>